<dbReference type="EMBL" id="CP073633">
    <property type="protein sequence ID" value="WHQ72639.1"/>
    <property type="molecule type" value="Genomic_DNA"/>
</dbReference>
<organism evidence="2 3">
    <name type="scientific">Methylorubrum extorquens</name>
    <name type="common">Methylobacterium dichloromethanicum</name>
    <name type="synonym">Methylobacterium extorquens</name>
    <dbReference type="NCBI Taxonomy" id="408"/>
    <lineage>
        <taxon>Bacteria</taxon>
        <taxon>Pseudomonadati</taxon>
        <taxon>Pseudomonadota</taxon>
        <taxon>Alphaproteobacteria</taxon>
        <taxon>Hyphomicrobiales</taxon>
        <taxon>Methylobacteriaceae</taxon>
        <taxon>Methylorubrum</taxon>
    </lineage>
</organism>
<evidence type="ECO:0000256" key="1">
    <source>
        <dbReference type="SAM" id="SignalP"/>
    </source>
</evidence>
<feature type="signal peptide" evidence="1">
    <location>
        <begin position="1"/>
        <end position="19"/>
    </location>
</feature>
<sequence length="145" mass="14126">MAVVIVMIAAVFGASAVQAHEGHHHVAPAAAAPLQARMPAAARAPASVKPTVRLAASPSAIPVAAPPATSISVLAGAAQARGNNTDGCDGTCCAVGLGCCHAAVTSAAATTVPLRTASTVVLTGQQDLLPSLAPEALPKPPRSFA</sequence>
<keyword evidence="1" id="KW-0732">Signal</keyword>
<gene>
    <name evidence="2" type="ORF">KEC54_05165</name>
</gene>
<accession>A0AAX3WM17</accession>
<protein>
    <submittedName>
        <fullName evidence="2">Uncharacterized protein</fullName>
    </submittedName>
</protein>
<evidence type="ECO:0000313" key="2">
    <source>
        <dbReference type="EMBL" id="WHQ72639.1"/>
    </source>
</evidence>
<proteinExistence type="predicted"/>
<evidence type="ECO:0000313" key="3">
    <source>
        <dbReference type="Proteomes" id="UP001223720"/>
    </source>
</evidence>
<name>A0AAX3WM17_METEX</name>
<reference evidence="2" key="1">
    <citation type="journal article" date="2022" name="Biotechnol. Bioprocess Eng.">
        <title>Pan-genome Analysis Reveals Comparative Genomic Features of Central Metabolic Pathways in Methylorubrum extorquens.</title>
        <authorList>
            <person name="Lee G.M."/>
            <person name="Scott-Nevros Z.K."/>
            <person name="Lee S.-M."/>
            <person name="Kim D."/>
        </authorList>
    </citation>
    <scope>NUCLEOTIDE SEQUENCE</scope>
    <source>
        <strain evidence="2">ATCC 55366</strain>
    </source>
</reference>
<feature type="chain" id="PRO_5043410632" evidence="1">
    <location>
        <begin position="20"/>
        <end position="145"/>
    </location>
</feature>
<dbReference type="AlphaFoldDB" id="A0AAX3WM17"/>
<dbReference type="Proteomes" id="UP001223720">
    <property type="component" value="Chromosome"/>
</dbReference>